<evidence type="ECO:0000313" key="12">
    <source>
        <dbReference type="WBParaSite" id="HDID_0000117001-mRNA-1"/>
    </source>
</evidence>
<dbReference type="WBParaSite" id="HDID_0000117001-mRNA-1">
    <property type="protein sequence ID" value="HDID_0000117001-mRNA-1"/>
    <property type="gene ID" value="HDID_0000117001"/>
</dbReference>
<evidence type="ECO:0000256" key="3">
    <source>
        <dbReference type="ARBA" id="ARBA00022989"/>
    </source>
</evidence>
<dbReference type="EMBL" id="CABIJS010000432">
    <property type="protein sequence ID" value="VUZ51212.1"/>
    <property type="molecule type" value="Genomic_DNA"/>
</dbReference>
<dbReference type="InterPro" id="IPR039751">
    <property type="entry name" value="HERPUD1/2"/>
</dbReference>
<keyword evidence="2" id="KW-0812">Transmembrane</keyword>
<comment type="subcellular location">
    <subcellularLocation>
        <location evidence="1">Membrane</location>
    </subcellularLocation>
</comment>
<evidence type="ECO:0000313" key="10">
    <source>
        <dbReference type="Proteomes" id="UP000274504"/>
    </source>
</evidence>
<dbReference type="PROSITE" id="PS50053">
    <property type="entry name" value="UBIQUITIN_2"/>
    <property type="match status" value="1"/>
</dbReference>
<reference evidence="9 11" key="3">
    <citation type="submission" date="2019-07" db="EMBL/GenBank/DDBJ databases">
        <authorList>
            <person name="Jastrzebski P J."/>
            <person name="Paukszto L."/>
            <person name="Jastrzebski P J."/>
        </authorList>
    </citation>
    <scope>NUCLEOTIDE SEQUENCE [LARGE SCALE GENOMIC DNA]</scope>
    <source>
        <strain evidence="9 11">WMS-il1</strain>
    </source>
</reference>
<dbReference type="Proteomes" id="UP000321570">
    <property type="component" value="Unassembled WGS sequence"/>
</dbReference>
<evidence type="ECO:0000313" key="8">
    <source>
        <dbReference type="EMBL" id="VDL18632.1"/>
    </source>
</evidence>
<dbReference type="Proteomes" id="UP000274504">
    <property type="component" value="Unassembled WGS sequence"/>
</dbReference>
<evidence type="ECO:0000313" key="11">
    <source>
        <dbReference type="Proteomes" id="UP000321570"/>
    </source>
</evidence>
<organism evidence="12">
    <name type="scientific">Hymenolepis diminuta</name>
    <name type="common">Rat tapeworm</name>
    <dbReference type="NCBI Taxonomy" id="6216"/>
    <lineage>
        <taxon>Eukaryota</taxon>
        <taxon>Metazoa</taxon>
        <taxon>Spiralia</taxon>
        <taxon>Lophotrochozoa</taxon>
        <taxon>Platyhelminthes</taxon>
        <taxon>Cestoda</taxon>
        <taxon>Eucestoda</taxon>
        <taxon>Cyclophyllidea</taxon>
        <taxon>Hymenolepididae</taxon>
        <taxon>Hymenolepis</taxon>
    </lineage>
</organism>
<proteinExistence type="predicted"/>
<dbReference type="GO" id="GO:0030968">
    <property type="term" value="P:endoplasmic reticulum unfolded protein response"/>
    <property type="evidence" value="ECO:0007669"/>
    <property type="project" value="TreeGrafter"/>
</dbReference>
<dbReference type="OrthoDB" id="21589at2759"/>
<feature type="compositionally biased region" description="Pro residues" evidence="6">
    <location>
        <begin position="246"/>
        <end position="255"/>
    </location>
</feature>
<feature type="compositionally biased region" description="Low complexity" evidence="6">
    <location>
        <begin position="293"/>
        <end position="305"/>
    </location>
</feature>
<reference evidence="12" key="1">
    <citation type="submission" date="2017-02" db="UniProtKB">
        <authorList>
            <consortium name="WormBaseParasite"/>
        </authorList>
    </citation>
    <scope>IDENTIFICATION</scope>
</reference>
<accession>A0A0R3SA27</accession>
<evidence type="ECO:0000256" key="4">
    <source>
        <dbReference type="ARBA" id="ARBA00023136"/>
    </source>
</evidence>
<evidence type="ECO:0000259" key="7">
    <source>
        <dbReference type="PROSITE" id="PS50053"/>
    </source>
</evidence>
<feature type="domain" description="Ubiquitin-like" evidence="7">
    <location>
        <begin position="6"/>
        <end position="65"/>
    </location>
</feature>
<sequence length="340" mass="37239">MANTNFQLSIVSADQRLPSQTVDVDAEWTTIDLKRHLSRVYPGEPPVNSQKLIFAGRILTDDSKLRAVIGQEPISKTVHLVLSPSVANQAKAAVAAQELSGFTPEQMEQLNQQYLQYLSDYYKSDNGTVSNDQNGQEEFDNGDEVINVEVDLGEDFEIPENGFQRVARALGMGDGDGAPQEQGNDVGAVEQVDLFDLAYAVFRISILIAVCVTYASWQRIALVTAVGLIFYWRNGARQNEIRRRPQNPPVAPPPAQQNANTPNSEAQSTTTAPAAATEGGDEAQPSTSTENPQQEQQVQQEPPTRVRQIVQALRGAGETSYRLVYAIFASLVPELPARID</sequence>
<dbReference type="InterPro" id="IPR029071">
    <property type="entry name" value="Ubiquitin-like_domsf"/>
</dbReference>
<dbReference type="GO" id="GO:0016020">
    <property type="term" value="C:membrane"/>
    <property type="evidence" value="ECO:0007669"/>
    <property type="project" value="UniProtKB-SubCell"/>
</dbReference>
<keyword evidence="4" id="KW-0472">Membrane</keyword>
<dbReference type="PANTHER" id="PTHR12943">
    <property type="entry name" value="HOMOCYSTEINE-RESPONSIVE ENDOPLASMIC RETICULUM-RESIDENT UNIQUITIN-LIKE DOMAIN HERPUD PROTEIN FAMILY MEMBER"/>
    <property type="match status" value="1"/>
</dbReference>
<dbReference type="SUPFAM" id="SSF54236">
    <property type="entry name" value="Ubiquitin-like"/>
    <property type="match status" value="1"/>
</dbReference>
<reference evidence="8 10" key="2">
    <citation type="submission" date="2018-11" db="EMBL/GenBank/DDBJ databases">
        <authorList>
            <consortium name="Pathogen Informatics"/>
        </authorList>
    </citation>
    <scope>NUCLEOTIDE SEQUENCE [LARGE SCALE GENOMIC DNA]</scope>
</reference>
<evidence type="ECO:0000256" key="6">
    <source>
        <dbReference type="SAM" id="MobiDB-lite"/>
    </source>
</evidence>
<protein>
    <submittedName>
        <fullName evidence="12">Ubiquitin-like domain-containing protein</fullName>
    </submittedName>
</protein>
<evidence type="ECO:0000313" key="9">
    <source>
        <dbReference type="EMBL" id="VUZ51212.1"/>
    </source>
</evidence>
<dbReference type="FunFam" id="3.10.20.90:FF:000046">
    <property type="entry name" value="Homocysteine-responsive endoplasmic reticulum-resident ubiquitin-like domain member 2 protein"/>
    <property type="match status" value="1"/>
</dbReference>
<feature type="region of interest" description="Disordered" evidence="6">
    <location>
        <begin position="243"/>
        <end position="305"/>
    </location>
</feature>
<dbReference type="InterPro" id="IPR000626">
    <property type="entry name" value="Ubiquitin-like_dom"/>
</dbReference>
<name>A0A0R3SA27_HYMDI</name>
<keyword evidence="3" id="KW-1133">Transmembrane helix</keyword>
<dbReference type="AlphaFoldDB" id="A0A0R3SA27"/>
<keyword evidence="5" id="KW-0834">Unfolded protein response</keyword>
<dbReference type="STRING" id="6216.A0A0R3SA27"/>
<evidence type="ECO:0000256" key="2">
    <source>
        <dbReference type="ARBA" id="ARBA00022692"/>
    </source>
</evidence>
<evidence type="ECO:0000256" key="1">
    <source>
        <dbReference type="ARBA" id="ARBA00004370"/>
    </source>
</evidence>
<gene>
    <name evidence="8" type="ORF">HDID_LOCUS1171</name>
    <name evidence="9" type="ORF">WMSIL1_LOCUS9943</name>
</gene>
<dbReference type="SMART" id="SM00213">
    <property type="entry name" value="UBQ"/>
    <property type="match status" value="1"/>
</dbReference>
<evidence type="ECO:0000256" key="5">
    <source>
        <dbReference type="ARBA" id="ARBA00023230"/>
    </source>
</evidence>
<dbReference type="PANTHER" id="PTHR12943:SF27">
    <property type="entry name" value="HOMOCYSTEINE-INDUCED ENDOPLASMIC RETICULUM PROTEIN, ISOFORM A"/>
    <property type="match status" value="1"/>
</dbReference>
<keyword evidence="11" id="KW-1185">Reference proteome</keyword>
<dbReference type="EMBL" id="UYSG01000201">
    <property type="protein sequence ID" value="VDL18632.1"/>
    <property type="molecule type" value="Genomic_DNA"/>
</dbReference>
<dbReference type="Pfam" id="PF00240">
    <property type="entry name" value="ubiquitin"/>
    <property type="match status" value="1"/>
</dbReference>
<dbReference type="Gene3D" id="3.10.20.90">
    <property type="entry name" value="Phosphatidylinositol 3-kinase Catalytic Subunit, Chain A, domain 1"/>
    <property type="match status" value="1"/>
</dbReference>